<dbReference type="GO" id="GO:1990904">
    <property type="term" value="C:ribonucleoprotein complex"/>
    <property type="evidence" value="ECO:0007669"/>
    <property type="project" value="UniProtKB-KW"/>
</dbReference>
<dbReference type="CDD" id="cd00387">
    <property type="entry name" value="Ribosomal_L7_L12"/>
    <property type="match status" value="1"/>
</dbReference>
<keyword evidence="3" id="KW-0687">Ribonucleoprotein</keyword>
<sequence length="126" mass="13201">MNKEEILDGILGLSLMDAAWIVKELEDKLGVSAAMPMAAMAVAAAPAAEAAAPEEEQTEFNVTLTEIGANKVNVIKAVREVTTLGLKEAKDLVEAAPQAVREGVNKQEAEEVKTKIEAAGAKVTVS</sequence>
<dbReference type="InterPro" id="IPR000206">
    <property type="entry name" value="Ribosomal_bL12"/>
</dbReference>
<comment type="caution">
    <text evidence="6">The sequence shown here is derived from an EMBL/GenBank/DDBJ whole genome shotgun (WGS) entry which is preliminary data.</text>
</comment>
<dbReference type="InterPro" id="IPR036235">
    <property type="entry name" value="Ribosomal_bL12_oligo_N_sf"/>
</dbReference>
<dbReference type="InterPro" id="IPR008932">
    <property type="entry name" value="Ribosomal_bL12_oligo"/>
</dbReference>
<evidence type="ECO:0000256" key="2">
    <source>
        <dbReference type="ARBA" id="ARBA00022980"/>
    </source>
</evidence>
<keyword evidence="2 6" id="KW-0689">Ribosomal protein</keyword>
<dbReference type="FunFam" id="3.30.1390.10:FF:000001">
    <property type="entry name" value="50S ribosomal protein L7/L12"/>
    <property type="match status" value="1"/>
</dbReference>
<dbReference type="GO" id="GO:0005737">
    <property type="term" value="C:cytoplasm"/>
    <property type="evidence" value="ECO:0007669"/>
    <property type="project" value="UniProtKB-ARBA"/>
</dbReference>
<dbReference type="SUPFAM" id="SSF48300">
    <property type="entry name" value="Ribosomal protein L7/12, oligomerisation (N-terminal) domain"/>
    <property type="match status" value="1"/>
</dbReference>
<reference evidence="6" key="1">
    <citation type="submission" date="2023-03" db="EMBL/GenBank/DDBJ databases">
        <authorList>
            <person name="Steffen K."/>
            <person name="Cardenas P."/>
        </authorList>
    </citation>
    <scope>NUCLEOTIDE SEQUENCE</scope>
</reference>
<dbReference type="EMBL" id="CASHTH010002267">
    <property type="protein sequence ID" value="CAI8027267.1"/>
    <property type="molecule type" value="Genomic_DNA"/>
</dbReference>
<dbReference type="PANTHER" id="PTHR45987">
    <property type="entry name" value="39S RIBOSOMAL PROTEIN L12"/>
    <property type="match status" value="1"/>
</dbReference>
<dbReference type="Pfam" id="PF16320">
    <property type="entry name" value="Ribosomal_L12_N"/>
    <property type="match status" value="1"/>
</dbReference>
<dbReference type="Gene3D" id="1.20.5.710">
    <property type="entry name" value="Single helix bin"/>
    <property type="match status" value="1"/>
</dbReference>
<dbReference type="HAMAP" id="MF_00368">
    <property type="entry name" value="Ribosomal_bL12"/>
    <property type="match status" value="1"/>
</dbReference>
<evidence type="ECO:0000313" key="6">
    <source>
        <dbReference type="EMBL" id="CAI8027267.1"/>
    </source>
</evidence>
<comment type="similarity">
    <text evidence="1">Belongs to the bacterial ribosomal protein bL12 family.</text>
</comment>
<evidence type="ECO:0000256" key="3">
    <source>
        <dbReference type="ARBA" id="ARBA00023274"/>
    </source>
</evidence>
<dbReference type="SUPFAM" id="SSF54736">
    <property type="entry name" value="ClpS-like"/>
    <property type="match status" value="1"/>
</dbReference>
<dbReference type="GO" id="GO:0003735">
    <property type="term" value="F:structural constituent of ribosome"/>
    <property type="evidence" value="ECO:0007669"/>
    <property type="project" value="InterPro"/>
</dbReference>
<dbReference type="Pfam" id="PF00542">
    <property type="entry name" value="Ribosomal_L12"/>
    <property type="match status" value="1"/>
</dbReference>
<accession>A0AA35WUQ3</accession>
<feature type="domain" description="Large ribosomal subunit protein bL12 oligomerization" evidence="5">
    <location>
        <begin position="3"/>
        <end position="51"/>
    </location>
</feature>
<dbReference type="Gene3D" id="3.30.1390.10">
    <property type="match status" value="1"/>
</dbReference>
<keyword evidence="7" id="KW-1185">Reference proteome</keyword>
<dbReference type="NCBIfam" id="TIGR00855">
    <property type="entry name" value="L12"/>
    <property type="match status" value="1"/>
</dbReference>
<dbReference type="GO" id="GO:0005840">
    <property type="term" value="C:ribosome"/>
    <property type="evidence" value="ECO:0007669"/>
    <property type="project" value="UniProtKB-KW"/>
</dbReference>
<proteinExistence type="inferred from homology"/>
<dbReference type="GO" id="GO:0003729">
    <property type="term" value="F:mRNA binding"/>
    <property type="evidence" value="ECO:0007669"/>
    <property type="project" value="TreeGrafter"/>
</dbReference>
<dbReference type="PANTHER" id="PTHR45987:SF4">
    <property type="entry name" value="LARGE RIBOSOMAL SUBUNIT PROTEIN BL12M"/>
    <property type="match status" value="1"/>
</dbReference>
<evidence type="ECO:0000259" key="5">
    <source>
        <dbReference type="Pfam" id="PF16320"/>
    </source>
</evidence>
<evidence type="ECO:0000256" key="1">
    <source>
        <dbReference type="ARBA" id="ARBA00007197"/>
    </source>
</evidence>
<gene>
    <name evidence="6" type="ORF">GBAR_LOCUS15606</name>
</gene>
<dbReference type="InterPro" id="IPR013823">
    <property type="entry name" value="Ribosomal_bL12_C"/>
</dbReference>
<organism evidence="6 7">
    <name type="scientific">Geodia barretti</name>
    <name type="common">Barrett's horny sponge</name>
    <dbReference type="NCBI Taxonomy" id="519541"/>
    <lineage>
        <taxon>Eukaryota</taxon>
        <taxon>Metazoa</taxon>
        <taxon>Porifera</taxon>
        <taxon>Demospongiae</taxon>
        <taxon>Heteroscleromorpha</taxon>
        <taxon>Tetractinellida</taxon>
        <taxon>Astrophorina</taxon>
        <taxon>Geodiidae</taxon>
        <taxon>Geodia</taxon>
    </lineage>
</organism>
<dbReference type="Proteomes" id="UP001174909">
    <property type="component" value="Unassembled WGS sequence"/>
</dbReference>
<feature type="domain" description="Large ribosomal subunit protein bL12 C-terminal" evidence="4">
    <location>
        <begin position="60"/>
        <end position="125"/>
    </location>
</feature>
<name>A0AA35WUQ3_GEOBA</name>
<dbReference type="AlphaFoldDB" id="A0AA35WUQ3"/>
<evidence type="ECO:0000313" key="7">
    <source>
        <dbReference type="Proteomes" id="UP001174909"/>
    </source>
</evidence>
<evidence type="ECO:0000259" key="4">
    <source>
        <dbReference type="Pfam" id="PF00542"/>
    </source>
</evidence>
<dbReference type="GO" id="GO:0006412">
    <property type="term" value="P:translation"/>
    <property type="evidence" value="ECO:0007669"/>
    <property type="project" value="InterPro"/>
</dbReference>
<protein>
    <submittedName>
        <fullName evidence="6">50S ribosomal protein L7/L12</fullName>
    </submittedName>
</protein>
<dbReference type="InterPro" id="IPR014719">
    <property type="entry name" value="Ribosomal_bL12_C/ClpS-like"/>
</dbReference>